<keyword evidence="1 4" id="KW-0813">Transport</keyword>
<comment type="similarity">
    <text evidence="4">Belongs to the LptA family.</text>
</comment>
<gene>
    <name evidence="4 7" type="primary">lptA</name>
    <name evidence="7" type="ORF">FR698_04315</name>
</gene>
<comment type="caution">
    <text evidence="7">The sequence shown here is derived from an EMBL/GenBank/DDBJ whole genome shotgun (WGS) entry which is preliminary data.</text>
</comment>
<dbReference type="OrthoDB" id="5294855at2"/>
<evidence type="ECO:0000256" key="3">
    <source>
        <dbReference type="ARBA" id="ARBA00022764"/>
    </source>
</evidence>
<dbReference type="GO" id="GO:0017089">
    <property type="term" value="F:glycolipid transfer activity"/>
    <property type="evidence" value="ECO:0007669"/>
    <property type="project" value="TreeGrafter"/>
</dbReference>
<evidence type="ECO:0000259" key="6">
    <source>
        <dbReference type="Pfam" id="PF03968"/>
    </source>
</evidence>
<dbReference type="Pfam" id="PF03968">
    <property type="entry name" value="LptD_N"/>
    <property type="match status" value="1"/>
</dbReference>
<dbReference type="GO" id="GO:0009279">
    <property type="term" value="C:cell outer membrane"/>
    <property type="evidence" value="ECO:0007669"/>
    <property type="project" value="TreeGrafter"/>
</dbReference>
<evidence type="ECO:0000256" key="2">
    <source>
        <dbReference type="ARBA" id="ARBA00022729"/>
    </source>
</evidence>
<dbReference type="GO" id="GO:0001530">
    <property type="term" value="F:lipopolysaccharide binding"/>
    <property type="evidence" value="ECO:0007669"/>
    <property type="project" value="InterPro"/>
</dbReference>
<dbReference type="EMBL" id="VPFL01000004">
    <property type="protein sequence ID" value="TXF12868.1"/>
    <property type="molecule type" value="Genomic_DNA"/>
</dbReference>
<evidence type="ECO:0000256" key="1">
    <source>
        <dbReference type="ARBA" id="ARBA00022448"/>
    </source>
</evidence>
<name>A0A5C7EK16_9PROT</name>
<organism evidence="7 8">
    <name type="scientific">Pelomicrobium methylotrophicum</name>
    <dbReference type="NCBI Taxonomy" id="2602750"/>
    <lineage>
        <taxon>Bacteria</taxon>
        <taxon>Pseudomonadati</taxon>
        <taxon>Pseudomonadota</taxon>
        <taxon>Hydrogenophilia</taxon>
        <taxon>Hydrogenophilia incertae sedis</taxon>
        <taxon>Pelomicrobium</taxon>
    </lineage>
</organism>
<comment type="function">
    <text evidence="4">Involved in the assembly of lipopolysaccharide (LPS). Required for the translocation of LPS from the inner membrane to the outer membrane.</text>
</comment>
<feature type="domain" description="Organic solvent tolerance-like N-terminal" evidence="6">
    <location>
        <begin position="43"/>
        <end position="152"/>
    </location>
</feature>
<keyword evidence="3 4" id="KW-0574">Periplasm</keyword>
<evidence type="ECO:0000313" key="7">
    <source>
        <dbReference type="EMBL" id="TXF12868.1"/>
    </source>
</evidence>
<protein>
    <recommendedName>
        <fullName evidence="4">Lipopolysaccharide export system protein LptA</fullName>
    </recommendedName>
</protein>
<dbReference type="InterPro" id="IPR005653">
    <property type="entry name" value="OstA-like_N"/>
</dbReference>
<feature type="region of interest" description="Disordered" evidence="5">
    <location>
        <begin position="162"/>
        <end position="200"/>
    </location>
</feature>
<dbReference type="GO" id="GO:0030288">
    <property type="term" value="C:outer membrane-bounded periplasmic space"/>
    <property type="evidence" value="ECO:0007669"/>
    <property type="project" value="TreeGrafter"/>
</dbReference>
<evidence type="ECO:0000313" key="8">
    <source>
        <dbReference type="Proteomes" id="UP000321201"/>
    </source>
</evidence>
<accession>A0A5C7EK16</accession>
<keyword evidence="8" id="KW-1185">Reference proteome</keyword>
<dbReference type="InterPro" id="IPR014340">
    <property type="entry name" value="LptA"/>
</dbReference>
<keyword evidence="2 4" id="KW-0732">Signal</keyword>
<dbReference type="HAMAP" id="MF_01914">
    <property type="entry name" value="LPS_assembly_LptA"/>
    <property type="match status" value="1"/>
</dbReference>
<dbReference type="AlphaFoldDB" id="A0A5C7EK16"/>
<feature type="signal peptide" evidence="4">
    <location>
        <begin position="1"/>
        <end position="32"/>
    </location>
</feature>
<dbReference type="RefSeq" id="WP_147798949.1">
    <property type="nucleotide sequence ID" value="NZ_VPFL01000004.1"/>
</dbReference>
<dbReference type="GO" id="GO:0043165">
    <property type="term" value="P:Gram-negative-bacterium-type cell outer membrane assembly"/>
    <property type="evidence" value="ECO:0007669"/>
    <property type="project" value="UniProtKB-UniRule"/>
</dbReference>
<dbReference type="Proteomes" id="UP000321201">
    <property type="component" value="Unassembled WGS sequence"/>
</dbReference>
<feature type="chain" id="PRO_5023374386" description="Lipopolysaccharide export system protein LptA" evidence="4">
    <location>
        <begin position="33"/>
        <end position="200"/>
    </location>
</feature>
<comment type="subunit">
    <text evidence="4">Component of the lipopolysaccharide transport and assembly complex.</text>
</comment>
<dbReference type="PANTHER" id="PTHR36504:SF1">
    <property type="entry name" value="LIPOPOLYSACCHARIDE EXPORT SYSTEM PROTEIN LPTA"/>
    <property type="match status" value="1"/>
</dbReference>
<proteinExistence type="inferred from homology"/>
<sequence length="200" mass="21896" precursor="true">MPRRTGAERARARLLPLLAAGTLVCAVGLAQAQKPDREQPVYLEADTGTFDNAKKTAVFTGNVVLTQGTLTIRADRMVVTQDADGFQHGVAYGNPASFRQKREGTDEWIEGWAKRMEYNSRTETLELFEDARMRRGQDEVRGSYISYNAQTELFRVLGSGKEENARGGSSGRVRAVIQPKNREGADRASPSGGSGSGRSR</sequence>
<evidence type="ECO:0000256" key="5">
    <source>
        <dbReference type="SAM" id="MobiDB-lite"/>
    </source>
</evidence>
<dbReference type="GO" id="GO:0015920">
    <property type="term" value="P:lipopolysaccharide transport"/>
    <property type="evidence" value="ECO:0007669"/>
    <property type="project" value="UniProtKB-UniRule"/>
</dbReference>
<dbReference type="InterPro" id="IPR052037">
    <property type="entry name" value="LPS_export_LptA"/>
</dbReference>
<dbReference type="Gene3D" id="2.60.450.10">
    <property type="entry name" value="Lipopolysaccharide (LPS) transport protein A like domain"/>
    <property type="match status" value="1"/>
</dbReference>
<evidence type="ECO:0000256" key="4">
    <source>
        <dbReference type="HAMAP-Rule" id="MF_01914"/>
    </source>
</evidence>
<dbReference type="PANTHER" id="PTHR36504">
    <property type="entry name" value="LIPOPOLYSACCHARIDE EXPORT SYSTEM PROTEIN LPTA"/>
    <property type="match status" value="1"/>
</dbReference>
<reference evidence="7 8" key="1">
    <citation type="submission" date="2019-08" db="EMBL/GenBank/DDBJ databases">
        <title>Pelomicrobium methylotrophicum gen. nov., sp. nov. a moderately thermophilic, facultatively anaerobic, lithoautotrophic and methylotrophic bacterium isolated from a terrestrial mud volcano.</title>
        <authorList>
            <person name="Slobodkina G.B."/>
            <person name="Merkel A.Y."/>
            <person name="Slobodkin A.I."/>
        </authorList>
    </citation>
    <scope>NUCLEOTIDE SEQUENCE [LARGE SCALE GENOMIC DNA]</scope>
    <source>
        <strain evidence="7 8">SM250</strain>
    </source>
</reference>
<comment type="subcellular location">
    <subcellularLocation>
        <location evidence="4">Periplasm</location>
    </subcellularLocation>
</comment>
<dbReference type="NCBIfam" id="TIGR03002">
    <property type="entry name" value="outer_YhbN_LptA"/>
    <property type="match status" value="1"/>
</dbReference>
<dbReference type="InParanoid" id="A0A5C7EK16"/>
<dbReference type="FunCoup" id="A0A5C7EK16">
    <property type="interactions" value="55"/>
</dbReference>